<dbReference type="Proteomes" id="UP000494256">
    <property type="component" value="Unassembled WGS sequence"/>
</dbReference>
<dbReference type="EMBL" id="CADEBD010000291">
    <property type="protein sequence ID" value="CAB3232825.1"/>
    <property type="molecule type" value="Genomic_DNA"/>
</dbReference>
<protein>
    <submittedName>
        <fullName evidence="2">Uncharacterized protein</fullName>
    </submittedName>
</protein>
<proteinExistence type="predicted"/>
<evidence type="ECO:0000313" key="2">
    <source>
        <dbReference type="EMBL" id="CAB3232825.1"/>
    </source>
</evidence>
<feature type="region of interest" description="Disordered" evidence="1">
    <location>
        <begin position="74"/>
        <end position="169"/>
    </location>
</feature>
<evidence type="ECO:0000313" key="3">
    <source>
        <dbReference type="Proteomes" id="UP000494256"/>
    </source>
</evidence>
<feature type="compositionally biased region" description="Basic and acidic residues" evidence="1">
    <location>
        <begin position="137"/>
        <end position="149"/>
    </location>
</feature>
<dbReference type="OrthoDB" id="10257049at2759"/>
<organism evidence="2 3">
    <name type="scientific">Arctia plantaginis</name>
    <name type="common">Wood tiger moth</name>
    <name type="synonym">Phalaena plantaginis</name>
    <dbReference type="NCBI Taxonomy" id="874455"/>
    <lineage>
        <taxon>Eukaryota</taxon>
        <taxon>Metazoa</taxon>
        <taxon>Ecdysozoa</taxon>
        <taxon>Arthropoda</taxon>
        <taxon>Hexapoda</taxon>
        <taxon>Insecta</taxon>
        <taxon>Pterygota</taxon>
        <taxon>Neoptera</taxon>
        <taxon>Endopterygota</taxon>
        <taxon>Lepidoptera</taxon>
        <taxon>Glossata</taxon>
        <taxon>Ditrysia</taxon>
        <taxon>Noctuoidea</taxon>
        <taxon>Erebidae</taxon>
        <taxon>Arctiinae</taxon>
        <taxon>Arctia</taxon>
    </lineage>
</organism>
<gene>
    <name evidence="2" type="ORF">APLA_LOCUS5860</name>
</gene>
<evidence type="ECO:0000256" key="1">
    <source>
        <dbReference type="SAM" id="MobiDB-lite"/>
    </source>
</evidence>
<dbReference type="AlphaFoldDB" id="A0A8S0ZJL3"/>
<name>A0A8S0ZJL3_ARCPL</name>
<sequence length="668" mass="75816">MHKNNYSLLRADNLAINYNLPEPEPQDPRMPQQSSEYIFHENNTGDDLPRKGLRHYWTPFLTFNPTAIVMSNNNFNRGRGAPRGRGQSGGNRRAARDAERAYNHHNNRRMLEDWAYEPEPYDPRREQNRKPTARSQAFKEAKAPPKKTEPSAQVVPSTSEDTPRDEPLYDIGPHSSLIPELDRYCQNFDYGGFIPIVNQTYDQLRGVDPRLAERLPLSMFTHAMSLHLNLDLVLNQRTDVREILPDLQYIPQPIVDYLSHVSSCITQDGKEIVMNLPEIAVPQGPVFQDGVEIAPSGSFGAINAQNHNVYEAYICPLVTSNRVIASAINDPEYQPLPDGLVHGNLVPNRNLLGFDLIDAQNNGAHSRLAGIVFPNDDTIEGRFRYSPLLQTRVYTVLAEMKDRFKMVEIKREQNPTGLNIIPKIPKKITAANLTFVESVGPVNDAQIPLYERTVNIHSSGAQGSAIANQANVECLHRRRIPANARGLCFTTLQGNAPGGWVATCNSNFNMDGDFQPNRTRQTTKRYQITNYSDVESDVEITHVLEESRSDSEGEELLTVENEENCLSPSDFIISTRQFSSEDNEPLSQIQSRFRKNNYFGKNRFRWSSAPSYTRSRTLQHNIMQEREGVKPAFWSAIKSSTSPLDIWQQFFTDEILENIVVYTNIEKI</sequence>
<accession>A0A8S0ZJL3</accession>
<reference evidence="2 3" key="1">
    <citation type="submission" date="2020-04" db="EMBL/GenBank/DDBJ databases">
        <authorList>
            <person name="Wallbank WR R."/>
            <person name="Pardo Diaz C."/>
            <person name="Kozak K."/>
            <person name="Martin S."/>
            <person name="Jiggins C."/>
            <person name="Moest M."/>
            <person name="Warren A I."/>
            <person name="Byers J.R.P. K."/>
            <person name="Montejo-Kovacevich G."/>
            <person name="Yen C E."/>
        </authorList>
    </citation>
    <scope>NUCLEOTIDE SEQUENCE [LARGE SCALE GENOMIC DNA]</scope>
</reference>
<comment type="caution">
    <text evidence="2">The sequence shown here is derived from an EMBL/GenBank/DDBJ whole genome shotgun (WGS) entry which is preliminary data.</text>
</comment>